<evidence type="ECO:0000313" key="3">
    <source>
        <dbReference type="Proteomes" id="UP001221142"/>
    </source>
</evidence>
<evidence type="ECO:0000313" key="2">
    <source>
        <dbReference type="EMBL" id="KAJ7612232.1"/>
    </source>
</evidence>
<evidence type="ECO:0000256" key="1">
    <source>
        <dbReference type="SAM" id="MobiDB-lite"/>
    </source>
</evidence>
<reference evidence="2" key="1">
    <citation type="submission" date="2023-03" db="EMBL/GenBank/DDBJ databases">
        <title>Massive genome expansion in bonnet fungi (Mycena s.s.) driven by repeated elements and novel gene families across ecological guilds.</title>
        <authorList>
            <consortium name="Lawrence Berkeley National Laboratory"/>
            <person name="Harder C.B."/>
            <person name="Miyauchi S."/>
            <person name="Viragh M."/>
            <person name="Kuo A."/>
            <person name="Thoen E."/>
            <person name="Andreopoulos B."/>
            <person name="Lu D."/>
            <person name="Skrede I."/>
            <person name="Drula E."/>
            <person name="Henrissat B."/>
            <person name="Morin E."/>
            <person name="Kohler A."/>
            <person name="Barry K."/>
            <person name="LaButti K."/>
            <person name="Morin E."/>
            <person name="Salamov A."/>
            <person name="Lipzen A."/>
            <person name="Mereny Z."/>
            <person name="Hegedus B."/>
            <person name="Baldrian P."/>
            <person name="Stursova M."/>
            <person name="Weitz H."/>
            <person name="Taylor A."/>
            <person name="Grigoriev I.V."/>
            <person name="Nagy L.G."/>
            <person name="Martin F."/>
            <person name="Kauserud H."/>
        </authorList>
    </citation>
    <scope>NUCLEOTIDE SEQUENCE</scope>
    <source>
        <strain evidence="2">9284</strain>
    </source>
</reference>
<name>A0AAD7B7I4_9AGAR</name>
<gene>
    <name evidence="2" type="ORF">FB45DRAFT_1037151</name>
</gene>
<accession>A0AAD7B7I4</accession>
<dbReference type="Proteomes" id="UP001221142">
    <property type="component" value="Unassembled WGS sequence"/>
</dbReference>
<sequence>MPRPVGRPPLEPAEKERRRKKSKAEYEDRNHDLRRRKAPERIQRKRASLAKNPITHFKAKRKAAQHSEGFRDRKLAETQAATREEKAKQATTNRQRKEEVYEKHLLARRQREAASAPRTTPFIAGLSLSAIHAAESDDKDLLTTNFPAEPCSPVTDIFTRPAHPMCCAHCFSRECIGCASQWISHFRLIDAIDLGQALGLPLRIPVGSSTPMPLDEDCGPQIFNADLGNTSELWLRTLRAWQVCGELRRTAALFLKVFMHELEPEEGKEALKWTHVDIAGTTEARGRRFIWVLGWIMTSPGAVRI</sequence>
<organism evidence="2 3">
    <name type="scientific">Roridomyces roridus</name>
    <dbReference type="NCBI Taxonomy" id="1738132"/>
    <lineage>
        <taxon>Eukaryota</taxon>
        <taxon>Fungi</taxon>
        <taxon>Dikarya</taxon>
        <taxon>Basidiomycota</taxon>
        <taxon>Agaricomycotina</taxon>
        <taxon>Agaricomycetes</taxon>
        <taxon>Agaricomycetidae</taxon>
        <taxon>Agaricales</taxon>
        <taxon>Marasmiineae</taxon>
        <taxon>Mycenaceae</taxon>
        <taxon>Roridomyces</taxon>
    </lineage>
</organism>
<feature type="compositionally biased region" description="Basic and acidic residues" evidence="1">
    <location>
        <begin position="68"/>
        <end position="88"/>
    </location>
</feature>
<feature type="compositionally biased region" description="Basic residues" evidence="1">
    <location>
        <begin position="32"/>
        <end position="48"/>
    </location>
</feature>
<keyword evidence="3" id="KW-1185">Reference proteome</keyword>
<feature type="compositionally biased region" description="Pro residues" evidence="1">
    <location>
        <begin position="1"/>
        <end position="11"/>
    </location>
</feature>
<proteinExistence type="predicted"/>
<dbReference type="AlphaFoldDB" id="A0AAD7B7I4"/>
<comment type="caution">
    <text evidence="2">The sequence shown here is derived from an EMBL/GenBank/DDBJ whole genome shotgun (WGS) entry which is preliminary data.</text>
</comment>
<protein>
    <submittedName>
        <fullName evidence="2">Uncharacterized protein</fullName>
    </submittedName>
</protein>
<dbReference type="EMBL" id="JARKIF010000031">
    <property type="protein sequence ID" value="KAJ7612232.1"/>
    <property type="molecule type" value="Genomic_DNA"/>
</dbReference>
<feature type="region of interest" description="Disordered" evidence="1">
    <location>
        <begin position="1"/>
        <end position="97"/>
    </location>
</feature>